<dbReference type="AlphaFoldDB" id="A0A2Z7CX31"/>
<gene>
    <name evidence="2" type="ORF">F511_39099</name>
</gene>
<protein>
    <submittedName>
        <fullName evidence="2">Uncharacterized protein</fullName>
    </submittedName>
</protein>
<feature type="region of interest" description="Disordered" evidence="1">
    <location>
        <begin position="1"/>
        <end position="29"/>
    </location>
</feature>
<proteinExistence type="predicted"/>
<name>A0A2Z7CX31_9LAMI</name>
<keyword evidence="3" id="KW-1185">Reference proteome</keyword>
<organism evidence="2 3">
    <name type="scientific">Dorcoceras hygrometricum</name>
    <dbReference type="NCBI Taxonomy" id="472368"/>
    <lineage>
        <taxon>Eukaryota</taxon>
        <taxon>Viridiplantae</taxon>
        <taxon>Streptophyta</taxon>
        <taxon>Embryophyta</taxon>
        <taxon>Tracheophyta</taxon>
        <taxon>Spermatophyta</taxon>
        <taxon>Magnoliopsida</taxon>
        <taxon>eudicotyledons</taxon>
        <taxon>Gunneridae</taxon>
        <taxon>Pentapetalae</taxon>
        <taxon>asterids</taxon>
        <taxon>lamiids</taxon>
        <taxon>Lamiales</taxon>
        <taxon>Gesneriaceae</taxon>
        <taxon>Didymocarpoideae</taxon>
        <taxon>Trichosporeae</taxon>
        <taxon>Loxocarpinae</taxon>
        <taxon>Dorcoceras</taxon>
    </lineage>
</organism>
<evidence type="ECO:0000313" key="2">
    <source>
        <dbReference type="EMBL" id="KZV49284.1"/>
    </source>
</evidence>
<dbReference type="EMBL" id="KQ993093">
    <property type="protein sequence ID" value="KZV49284.1"/>
    <property type="molecule type" value="Genomic_DNA"/>
</dbReference>
<evidence type="ECO:0000256" key="1">
    <source>
        <dbReference type="SAM" id="MobiDB-lite"/>
    </source>
</evidence>
<dbReference type="Proteomes" id="UP000250235">
    <property type="component" value="Unassembled WGS sequence"/>
</dbReference>
<evidence type="ECO:0000313" key="3">
    <source>
        <dbReference type="Proteomes" id="UP000250235"/>
    </source>
</evidence>
<dbReference type="OrthoDB" id="913249at2759"/>
<reference evidence="2 3" key="1">
    <citation type="journal article" date="2015" name="Proc. Natl. Acad. Sci. U.S.A.">
        <title>The resurrection genome of Boea hygrometrica: A blueprint for survival of dehydration.</title>
        <authorList>
            <person name="Xiao L."/>
            <person name="Yang G."/>
            <person name="Zhang L."/>
            <person name="Yang X."/>
            <person name="Zhao S."/>
            <person name="Ji Z."/>
            <person name="Zhou Q."/>
            <person name="Hu M."/>
            <person name="Wang Y."/>
            <person name="Chen M."/>
            <person name="Xu Y."/>
            <person name="Jin H."/>
            <person name="Xiao X."/>
            <person name="Hu G."/>
            <person name="Bao F."/>
            <person name="Hu Y."/>
            <person name="Wan P."/>
            <person name="Li L."/>
            <person name="Deng X."/>
            <person name="Kuang T."/>
            <person name="Xiang C."/>
            <person name="Zhu J.K."/>
            <person name="Oliver M.J."/>
            <person name="He Y."/>
        </authorList>
    </citation>
    <scope>NUCLEOTIDE SEQUENCE [LARGE SCALE GENOMIC DNA]</scope>
    <source>
        <strain evidence="3">cv. XS01</strain>
    </source>
</reference>
<sequence>MRVRRDAGTSAGTSRDEDQIVEEPSGKGSMFSRIFRHPNHPCSYLGLAKQALFKCFGFDSSSDFPSRQHEKQE</sequence>
<accession>A0A2Z7CX31</accession>